<name>A0A915L472_ROMCU</name>
<evidence type="ECO:0000256" key="1">
    <source>
        <dbReference type="SAM" id="Phobius"/>
    </source>
</evidence>
<dbReference type="AlphaFoldDB" id="A0A915L472"/>
<protein>
    <submittedName>
        <fullName evidence="3">Uncharacterized protein</fullName>
    </submittedName>
</protein>
<evidence type="ECO:0000313" key="2">
    <source>
        <dbReference type="Proteomes" id="UP000887565"/>
    </source>
</evidence>
<organism evidence="2 3">
    <name type="scientific">Romanomermis culicivorax</name>
    <name type="common">Nematode worm</name>
    <dbReference type="NCBI Taxonomy" id="13658"/>
    <lineage>
        <taxon>Eukaryota</taxon>
        <taxon>Metazoa</taxon>
        <taxon>Ecdysozoa</taxon>
        <taxon>Nematoda</taxon>
        <taxon>Enoplea</taxon>
        <taxon>Dorylaimia</taxon>
        <taxon>Mermithida</taxon>
        <taxon>Mermithoidea</taxon>
        <taxon>Mermithidae</taxon>
        <taxon>Romanomermis</taxon>
    </lineage>
</organism>
<reference evidence="3" key="1">
    <citation type="submission" date="2022-11" db="UniProtKB">
        <authorList>
            <consortium name="WormBaseParasite"/>
        </authorList>
    </citation>
    <scope>IDENTIFICATION</scope>
</reference>
<dbReference type="Proteomes" id="UP000887565">
    <property type="component" value="Unplaced"/>
</dbReference>
<sequence>MQIEKLGDQRHRHLHRSGASQIDQKVIVKIIHSLLFVFIIFLENIAGVQSDRAIGVKGRVPRRQLADASSGSPTRGSRK</sequence>
<keyword evidence="1" id="KW-0472">Membrane</keyword>
<proteinExistence type="predicted"/>
<keyword evidence="2" id="KW-1185">Reference proteome</keyword>
<dbReference type="WBParaSite" id="nRc.2.0.1.t45874-RA">
    <property type="protein sequence ID" value="nRc.2.0.1.t45874-RA"/>
    <property type="gene ID" value="nRc.2.0.1.g45874"/>
</dbReference>
<feature type="transmembrane region" description="Helical" evidence="1">
    <location>
        <begin position="26"/>
        <end position="42"/>
    </location>
</feature>
<evidence type="ECO:0000313" key="3">
    <source>
        <dbReference type="WBParaSite" id="nRc.2.0.1.t45874-RA"/>
    </source>
</evidence>
<accession>A0A915L472</accession>
<keyword evidence="1" id="KW-0812">Transmembrane</keyword>
<keyword evidence="1" id="KW-1133">Transmembrane helix</keyword>